<keyword evidence="1" id="KW-1133">Transmembrane helix</keyword>
<keyword evidence="1" id="KW-0812">Transmembrane</keyword>
<reference evidence="2" key="1">
    <citation type="journal article" date="2023" name="Mol. Phylogenet. Evol.">
        <title>Genome-scale phylogeny and comparative genomics of the fungal order Sordariales.</title>
        <authorList>
            <person name="Hensen N."/>
            <person name="Bonometti L."/>
            <person name="Westerberg I."/>
            <person name="Brannstrom I.O."/>
            <person name="Guillou S."/>
            <person name="Cros-Aarteil S."/>
            <person name="Calhoun S."/>
            <person name="Haridas S."/>
            <person name="Kuo A."/>
            <person name="Mondo S."/>
            <person name="Pangilinan J."/>
            <person name="Riley R."/>
            <person name="LaButti K."/>
            <person name="Andreopoulos B."/>
            <person name="Lipzen A."/>
            <person name="Chen C."/>
            <person name="Yan M."/>
            <person name="Daum C."/>
            <person name="Ng V."/>
            <person name="Clum A."/>
            <person name="Steindorff A."/>
            <person name="Ohm R.A."/>
            <person name="Martin F."/>
            <person name="Silar P."/>
            <person name="Natvig D.O."/>
            <person name="Lalanne C."/>
            <person name="Gautier V."/>
            <person name="Ament-Velasquez S.L."/>
            <person name="Kruys A."/>
            <person name="Hutchinson M.I."/>
            <person name="Powell A.J."/>
            <person name="Barry K."/>
            <person name="Miller A.N."/>
            <person name="Grigoriev I.V."/>
            <person name="Debuchy R."/>
            <person name="Gladieux P."/>
            <person name="Hiltunen Thoren M."/>
            <person name="Johannesson H."/>
        </authorList>
    </citation>
    <scope>NUCLEOTIDE SEQUENCE</scope>
    <source>
        <strain evidence="2">PSN324</strain>
    </source>
</reference>
<gene>
    <name evidence="2" type="ORF">QBC42DRAFT_261423</name>
</gene>
<protein>
    <submittedName>
        <fullName evidence="2">Uncharacterized protein</fullName>
    </submittedName>
</protein>
<dbReference type="Proteomes" id="UP001321749">
    <property type="component" value="Unassembled WGS sequence"/>
</dbReference>
<sequence>MMMYSSFKWQTTHQPKPIHFHLLLFFWLASLFPFLCKMKQKQKKKDNYSSLSLSLSFSCFSFFTPRRHSLASFPTKIPDQNKKRTPPF</sequence>
<accession>A0AAV9I0H1</accession>
<evidence type="ECO:0000313" key="2">
    <source>
        <dbReference type="EMBL" id="KAK4465511.1"/>
    </source>
</evidence>
<evidence type="ECO:0000313" key="3">
    <source>
        <dbReference type="Proteomes" id="UP001321749"/>
    </source>
</evidence>
<keyword evidence="3" id="KW-1185">Reference proteome</keyword>
<dbReference type="AlphaFoldDB" id="A0AAV9I0H1"/>
<evidence type="ECO:0000256" key="1">
    <source>
        <dbReference type="SAM" id="Phobius"/>
    </source>
</evidence>
<reference evidence="2" key="2">
    <citation type="submission" date="2023-06" db="EMBL/GenBank/DDBJ databases">
        <authorList>
            <consortium name="Lawrence Berkeley National Laboratory"/>
            <person name="Mondo S.J."/>
            <person name="Hensen N."/>
            <person name="Bonometti L."/>
            <person name="Westerberg I."/>
            <person name="Brannstrom I.O."/>
            <person name="Guillou S."/>
            <person name="Cros-Aarteil S."/>
            <person name="Calhoun S."/>
            <person name="Haridas S."/>
            <person name="Kuo A."/>
            <person name="Pangilinan J."/>
            <person name="Riley R."/>
            <person name="Labutti K."/>
            <person name="Andreopoulos B."/>
            <person name="Lipzen A."/>
            <person name="Chen C."/>
            <person name="Yanf M."/>
            <person name="Daum C."/>
            <person name="Ng V."/>
            <person name="Clum A."/>
            <person name="Steindorff A."/>
            <person name="Ohm R."/>
            <person name="Martin F."/>
            <person name="Silar P."/>
            <person name="Natvig D."/>
            <person name="Lalanne C."/>
            <person name="Gautier V."/>
            <person name="Ament-Velasquez S.L."/>
            <person name="Kruys A."/>
            <person name="Hutchinson M.I."/>
            <person name="Powell A.J."/>
            <person name="Barry K."/>
            <person name="Miller A.N."/>
            <person name="Grigoriev I.V."/>
            <person name="Debuchy R."/>
            <person name="Gladieux P."/>
            <person name="Thoren M.H."/>
            <person name="Johannesson H."/>
        </authorList>
    </citation>
    <scope>NUCLEOTIDE SEQUENCE</scope>
    <source>
        <strain evidence="2">PSN324</strain>
    </source>
</reference>
<comment type="caution">
    <text evidence="2">The sequence shown here is derived from an EMBL/GenBank/DDBJ whole genome shotgun (WGS) entry which is preliminary data.</text>
</comment>
<proteinExistence type="predicted"/>
<name>A0AAV9I0H1_9PEZI</name>
<keyword evidence="1" id="KW-0472">Membrane</keyword>
<feature type="transmembrane region" description="Helical" evidence="1">
    <location>
        <begin position="20"/>
        <end position="36"/>
    </location>
</feature>
<dbReference type="EMBL" id="MU864939">
    <property type="protein sequence ID" value="KAK4465511.1"/>
    <property type="molecule type" value="Genomic_DNA"/>
</dbReference>
<organism evidence="2 3">
    <name type="scientific">Cladorrhinum samala</name>
    <dbReference type="NCBI Taxonomy" id="585594"/>
    <lineage>
        <taxon>Eukaryota</taxon>
        <taxon>Fungi</taxon>
        <taxon>Dikarya</taxon>
        <taxon>Ascomycota</taxon>
        <taxon>Pezizomycotina</taxon>
        <taxon>Sordariomycetes</taxon>
        <taxon>Sordariomycetidae</taxon>
        <taxon>Sordariales</taxon>
        <taxon>Podosporaceae</taxon>
        <taxon>Cladorrhinum</taxon>
    </lineage>
</organism>